<accession>A0AAV9FI74</accession>
<evidence type="ECO:0000256" key="4">
    <source>
        <dbReference type="SAM" id="MobiDB-lite"/>
    </source>
</evidence>
<keyword evidence="1" id="KW-0678">Repressor</keyword>
<feature type="compositionally biased region" description="Basic residues" evidence="4">
    <location>
        <begin position="20"/>
        <end position="30"/>
    </location>
</feature>
<evidence type="ECO:0000256" key="1">
    <source>
        <dbReference type="ARBA" id="ARBA00022491"/>
    </source>
</evidence>
<sequence length="255" mass="28885">MAQEDQLNMCIINNNNNGRPSKKQKQKKVPQRGLGVAQLEKLRLEEQHKSEELRNLSVVTAPQSDHRPMYPPPLLSPPPPTVHQPPSRLIGLFKPNNWRPQHQQQQLSVITGTKRPWPFQIDGHPNLQFKFQTVPRPDEALPYPSWNPSFRQTGSSSTTNMKNKIFKENGAASTMDENSLTLTLGPPNPSPAVSYHQIPELNMPTYQANVDAPLPRFGGSTNQRQYYSFLPTIETATDRETGEAKIRNIDLNLRL</sequence>
<dbReference type="AlphaFoldDB" id="A0AAV9FI74"/>
<reference evidence="5" key="1">
    <citation type="journal article" date="2023" name="Nat. Commun.">
        <title>Diploid and tetraploid genomes of Acorus and the evolution of monocots.</title>
        <authorList>
            <person name="Ma L."/>
            <person name="Liu K.W."/>
            <person name="Li Z."/>
            <person name="Hsiao Y.Y."/>
            <person name="Qi Y."/>
            <person name="Fu T."/>
            <person name="Tang G.D."/>
            <person name="Zhang D."/>
            <person name="Sun W.H."/>
            <person name="Liu D.K."/>
            <person name="Li Y."/>
            <person name="Chen G.Z."/>
            <person name="Liu X.D."/>
            <person name="Liao X.Y."/>
            <person name="Jiang Y.T."/>
            <person name="Yu X."/>
            <person name="Hao Y."/>
            <person name="Huang J."/>
            <person name="Zhao X.W."/>
            <person name="Ke S."/>
            <person name="Chen Y.Y."/>
            <person name="Wu W.L."/>
            <person name="Hsu J.L."/>
            <person name="Lin Y.F."/>
            <person name="Huang M.D."/>
            <person name="Li C.Y."/>
            <person name="Huang L."/>
            <person name="Wang Z.W."/>
            <person name="Zhao X."/>
            <person name="Zhong W.Y."/>
            <person name="Peng D.H."/>
            <person name="Ahmad S."/>
            <person name="Lan S."/>
            <person name="Zhang J.S."/>
            <person name="Tsai W.C."/>
            <person name="Van de Peer Y."/>
            <person name="Liu Z.J."/>
        </authorList>
    </citation>
    <scope>NUCLEOTIDE SEQUENCE</scope>
    <source>
        <strain evidence="5">CP</strain>
    </source>
</reference>
<evidence type="ECO:0000313" key="5">
    <source>
        <dbReference type="EMBL" id="KAK1325716.1"/>
    </source>
</evidence>
<keyword evidence="2" id="KW-0805">Transcription regulation</keyword>
<feature type="region of interest" description="Disordered" evidence="4">
    <location>
        <begin position="1"/>
        <end position="34"/>
    </location>
</feature>
<dbReference type="PANTHER" id="PTHR33388:SF1">
    <property type="entry name" value="PROTEIN SPEAR2"/>
    <property type="match status" value="1"/>
</dbReference>
<dbReference type="InterPro" id="IPR040356">
    <property type="entry name" value="SPEAR"/>
</dbReference>
<organism evidence="5 6">
    <name type="scientific">Acorus calamus</name>
    <name type="common">Sweet flag</name>
    <dbReference type="NCBI Taxonomy" id="4465"/>
    <lineage>
        <taxon>Eukaryota</taxon>
        <taxon>Viridiplantae</taxon>
        <taxon>Streptophyta</taxon>
        <taxon>Embryophyta</taxon>
        <taxon>Tracheophyta</taxon>
        <taxon>Spermatophyta</taxon>
        <taxon>Magnoliopsida</taxon>
        <taxon>Liliopsida</taxon>
        <taxon>Acoraceae</taxon>
        <taxon>Acorus</taxon>
    </lineage>
</organism>
<keyword evidence="3" id="KW-0804">Transcription</keyword>
<dbReference type="EMBL" id="JAUJYO010000001">
    <property type="protein sequence ID" value="KAK1325716.1"/>
    <property type="molecule type" value="Genomic_DNA"/>
</dbReference>
<evidence type="ECO:0000313" key="6">
    <source>
        <dbReference type="Proteomes" id="UP001180020"/>
    </source>
</evidence>
<protein>
    <submittedName>
        <fullName evidence="5">Uncharacterized protein</fullName>
    </submittedName>
</protein>
<dbReference type="PANTHER" id="PTHR33388">
    <property type="entry name" value="OS01G0212500 PROTEIN"/>
    <property type="match status" value="1"/>
</dbReference>
<evidence type="ECO:0000256" key="3">
    <source>
        <dbReference type="ARBA" id="ARBA00023163"/>
    </source>
</evidence>
<evidence type="ECO:0000256" key="2">
    <source>
        <dbReference type="ARBA" id="ARBA00023015"/>
    </source>
</evidence>
<reference evidence="5" key="2">
    <citation type="submission" date="2023-06" db="EMBL/GenBank/DDBJ databases">
        <authorList>
            <person name="Ma L."/>
            <person name="Liu K.-W."/>
            <person name="Li Z."/>
            <person name="Hsiao Y.-Y."/>
            <person name="Qi Y."/>
            <person name="Fu T."/>
            <person name="Tang G."/>
            <person name="Zhang D."/>
            <person name="Sun W.-H."/>
            <person name="Liu D.-K."/>
            <person name="Li Y."/>
            <person name="Chen G.-Z."/>
            <person name="Liu X.-D."/>
            <person name="Liao X.-Y."/>
            <person name="Jiang Y.-T."/>
            <person name="Yu X."/>
            <person name="Hao Y."/>
            <person name="Huang J."/>
            <person name="Zhao X.-W."/>
            <person name="Ke S."/>
            <person name="Chen Y.-Y."/>
            <person name="Wu W.-L."/>
            <person name="Hsu J.-L."/>
            <person name="Lin Y.-F."/>
            <person name="Huang M.-D."/>
            <person name="Li C.-Y."/>
            <person name="Huang L."/>
            <person name="Wang Z.-W."/>
            <person name="Zhao X."/>
            <person name="Zhong W.-Y."/>
            <person name="Peng D.-H."/>
            <person name="Ahmad S."/>
            <person name="Lan S."/>
            <person name="Zhang J.-S."/>
            <person name="Tsai W.-C."/>
            <person name="Van De Peer Y."/>
            <person name="Liu Z.-J."/>
        </authorList>
    </citation>
    <scope>NUCLEOTIDE SEQUENCE</scope>
    <source>
        <strain evidence="5">CP</strain>
        <tissue evidence="5">Leaves</tissue>
    </source>
</reference>
<keyword evidence="6" id="KW-1185">Reference proteome</keyword>
<dbReference type="Proteomes" id="UP001180020">
    <property type="component" value="Unassembled WGS sequence"/>
</dbReference>
<name>A0AAV9FI74_ACOCL</name>
<dbReference type="GO" id="GO:0003700">
    <property type="term" value="F:DNA-binding transcription factor activity"/>
    <property type="evidence" value="ECO:0007669"/>
    <property type="project" value="InterPro"/>
</dbReference>
<gene>
    <name evidence="5" type="ORF">QJS10_CPA01g02096</name>
</gene>
<comment type="caution">
    <text evidence="5">The sequence shown here is derived from an EMBL/GenBank/DDBJ whole genome shotgun (WGS) entry which is preliminary data.</text>
</comment>
<proteinExistence type="predicted"/>